<dbReference type="PROSITE" id="PS50943">
    <property type="entry name" value="HTH_CROC1"/>
    <property type="match status" value="1"/>
</dbReference>
<comment type="caution">
    <text evidence="2">The sequence shown here is derived from an EMBL/GenBank/DDBJ whole genome shotgun (WGS) entry which is preliminary data.</text>
</comment>
<accession>A0A0J6WRP9</accession>
<dbReference type="EMBL" id="LEKT01000101">
    <property type="protein sequence ID" value="KMO85184.1"/>
    <property type="molecule type" value="Genomic_DNA"/>
</dbReference>
<dbReference type="OrthoDB" id="1625311at2"/>
<dbReference type="SMART" id="SM00530">
    <property type="entry name" value="HTH_XRE"/>
    <property type="match status" value="1"/>
</dbReference>
<evidence type="ECO:0000259" key="1">
    <source>
        <dbReference type="PROSITE" id="PS50943"/>
    </source>
</evidence>
<dbReference type="Pfam" id="PF01381">
    <property type="entry name" value="HTH_3"/>
    <property type="match status" value="1"/>
</dbReference>
<dbReference type="SUPFAM" id="SSF47413">
    <property type="entry name" value="lambda repressor-like DNA-binding domains"/>
    <property type="match status" value="1"/>
</dbReference>
<gene>
    <name evidence="2" type="ORF">AB840_15070</name>
</gene>
<keyword evidence="3" id="KW-1185">Reference proteome</keyword>
<dbReference type="InParanoid" id="A0A0J6WRP9"/>
<feature type="domain" description="HTH cro/C1-type" evidence="1">
    <location>
        <begin position="8"/>
        <end position="64"/>
    </location>
</feature>
<protein>
    <recommendedName>
        <fullName evidence="1">HTH cro/C1-type domain-containing protein</fullName>
    </recommendedName>
</protein>
<dbReference type="PATRIC" id="fig|1122219.3.peg.385"/>
<dbReference type="InterPro" id="IPR010982">
    <property type="entry name" value="Lambda_DNA-bd_dom_sf"/>
</dbReference>
<proteinExistence type="predicted"/>
<dbReference type="Gene3D" id="1.10.260.40">
    <property type="entry name" value="lambda repressor-like DNA-binding domains"/>
    <property type="match status" value="1"/>
</dbReference>
<dbReference type="AlphaFoldDB" id="A0A0J6WRP9"/>
<evidence type="ECO:0000313" key="2">
    <source>
        <dbReference type="EMBL" id="KMO85184.1"/>
    </source>
</evidence>
<reference evidence="2 3" key="1">
    <citation type="submission" date="2015-06" db="EMBL/GenBank/DDBJ databases">
        <title>Draft genome sequence of beer spoilage bacterium Megasphaera cerevisiae type strain 20462.</title>
        <authorList>
            <person name="Kutumbaka K."/>
            <person name="Pasmowitz J."/>
            <person name="Mategko J."/>
            <person name="Reyes D."/>
            <person name="Friedrich A."/>
            <person name="Han S."/>
            <person name="Martens-Habbena W."/>
            <person name="Neal-McKinney J."/>
            <person name="Janagama H.K."/>
            <person name="Nadala C."/>
            <person name="Samadpour M."/>
        </authorList>
    </citation>
    <scope>NUCLEOTIDE SEQUENCE [LARGE SCALE GENOMIC DNA]</scope>
    <source>
        <strain evidence="2 3">DSM 20462</strain>
    </source>
</reference>
<evidence type="ECO:0000313" key="3">
    <source>
        <dbReference type="Proteomes" id="UP000036503"/>
    </source>
</evidence>
<organism evidence="2 3">
    <name type="scientific">Megasphaera cerevisiae DSM 20462</name>
    <dbReference type="NCBI Taxonomy" id="1122219"/>
    <lineage>
        <taxon>Bacteria</taxon>
        <taxon>Bacillati</taxon>
        <taxon>Bacillota</taxon>
        <taxon>Negativicutes</taxon>
        <taxon>Veillonellales</taxon>
        <taxon>Veillonellaceae</taxon>
        <taxon>Megasphaera</taxon>
    </lineage>
</organism>
<sequence>MKNVQAIIKDARIKLGLTMKELADKVGVNVGTVSRWESGEVANMTRKNMVQLARALNISPMDLLDDSSPTDIEYYMDPEVAAMAEQLRTNPNGRILFDASKDLTKEDVDIVLNLINGLKAKEGKND</sequence>
<dbReference type="Proteomes" id="UP000036503">
    <property type="component" value="Unassembled WGS sequence"/>
</dbReference>
<dbReference type="CDD" id="cd00093">
    <property type="entry name" value="HTH_XRE"/>
    <property type="match status" value="1"/>
</dbReference>
<dbReference type="GO" id="GO:0003677">
    <property type="term" value="F:DNA binding"/>
    <property type="evidence" value="ECO:0007669"/>
    <property type="project" value="InterPro"/>
</dbReference>
<dbReference type="RefSeq" id="WP_053078222.1">
    <property type="nucleotide sequence ID" value="NZ_FUXD01000097.1"/>
</dbReference>
<name>A0A0J6WRP9_9FIRM</name>
<dbReference type="InterPro" id="IPR001387">
    <property type="entry name" value="Cro/C1-type_HTH"/>
</dbReference>